<dbReference type="GO" id="GO:0005737">
    <property type="term" value="C:cytoplasm"/>
    <property type="evidence" value="ECO:0007669"/>
    <property type="project" value="UniProtKB-UniRule"/>
</dbReference>
<dbReference type="InterPro" id="IPR007122">
    <property type="entry name" value="Villin/Gelsolin"/>
</dbReference>
<evidence type="ECO:0000256" key="4">
    <source>
        <dbReference type="ARBA" id="ARBA00022467"/>
    </source>
</evidence>
<comment type="subcellular location">
    <subcellularLocation>
        <location evidence="1 14">Cytoplasm</location>
        <location evidence="1 14">Cytoskeleton</location>
    </subcellularLocation>
</comment>
<evidence type="ECO:0000256" key="12">
    <source>
        <dbReference type="ARBA" id="ARBA00025132"/>
    </source>
</evidence>
<dbReference type="InParanoid" id="A0A7N5JJE9"/>
<keyword evidence="10 14" id="KW-0009">Actin-binding</keyword>
<evidence type="ECO:0000256" key="11">
    <source>
        <dbReference type="ARBA" id="ARBA00023212"/>
    </source>
</evidence>
<evidence type="ECO:0000256" key="3">
    <source>
        <dbReference type="ARBA" id="ARBA00018797"/>
    </source>
</evidence>
<dbReference type="GO" id="GO:0015629">
    <property type="term" value="C:actin cytoskeleton"/>
    <property type="evidence" value="ECO:0007669"/>
    <property type="project" value="TreeGrafter"/>
</dbReference>
<dbReference type="AlphaFoldDB" id="A0A7N5JJE9"/>
<dbReference type="GO" id="GO:0046872">
    <property type="term" value="F:metal ion binding"/>
    <property type="evidence" value="ECO:0007669"/>
    <property type="project" value="UniProtKB-KW"/>
</dbReference>
<keyword evidence="4 14" id="KW-0117">Actin capping</keyword>
<dbReference type="GO" id="GO:0051016">
    <property type="term" value="P:barbed-end actin filament capping"/>
    <property type="evidence" value="ECO:0007669"/>
    <property type="project" value="UniProtKB-UniRule"/>
</dbReference>
<evidence type="ECO:0000256" key="14">
    <source>
        <dbReference type="RuleBase" id="RU367130"/>
    </source>
</evidence>
<dbReference type="GO" id="GO:0051014">
    <property type="term" value="P:actin filament severing"/>
    <property type="evidence" value="ECO:0007669"/>
    <property type="project" value="UniProtKB-UniRule"/>
</dbReference>
<name>A0A7N5JJE9_AILME</name>
<reference evidence="16 17" key="1">
    <citation type="journal article" date="2010" name="Nature">
        <title>The sequence and de novo assembly of the giant panda genome.</title>
        <authorList>
            <person name="Li R."/>
            <person name="Fan W."/>
            <person name="Tian G."/>
            <person name="Zhu H."/>
            <person name="He L."/>
            <person name="Cai J."/>
            <person name="Huang Q."/>
            <person name="Cai Q."/>
            <person name="Li B."/>
            <person name="Bai Y."/>
            <person name="Zhang Z."/>
            <person name="Zhang Y."/>
            <person name="Wang W."/>
            <person name="Li J."/>
            <person name="Wei F."/>
            <person name="Li H."/>
            <person name="Jian M."/>
            <person name="Li J."/>
            <person name="Zhang Z."/>
            <person name="Nielsen R."/>
            <person name="Li D."/>
            <person name="Gu W."/>
            <person name="Yang Z."/>
            <person name="Xuan Z."/>
            <person name="Ryder O.A."/>
            <person name="Leung F.C."/>
            <person name="Zhou Y."/>
            <person name="Cao J."/>
            <person name="Sun X."/>
            <person name="Fu Y."/>
            <person name="Fang X."/>
            <person name="Guo X."/>
            <person name="Wang B."/>
            <person name="Hou R."/>
            <person name="Shen F."/>
            <person name="Mu B."/>
            <person name="Ni P."/>
            <person name="Lin R."/>
            <person name="Qian W."/>
            <person name="Wang G."/>
            <person name="Yu C."/>
            <person name="Nie W."/>
            <person name="Wang J."/>
            <person name="Wu Z."/>
            <person name="Liang H."/>
            <person name="Min J."/>
            <person name="Wu Q."/>
            <person name="Cheng S."/>
            <person name="Ruan J."/>
            <person name="Wang M."/>
            <person name="Shi Z."/>
            <person name="Wen M."/>
            <person name="Liu B."/>
            <person name="Ren X."/>
            <person name="Zheng H."/>
            <person name="Dong D."/>
            <person name="Cook K."/>
            <person name="Shan G."/>
            <person name="Zhang H."/>
            <person name="Kosiol C."/>
            <person name="Xie X."/>
            <person name="Lu Z."/>
            <person name="Zheng H."/>
            <person name="Li Y."/>
            <person name="Steiner C.C."/>
            <person name="Lam T.T."/>
            <person name="Lin S."/>
            <person name="Zhang Q."/>
            <person name="Li G."/>
            <person name="Tian J."/>
            <person name="Gong T."/>
            <person name="Liu H."/>
            <person name="Zhang D."/>
            <person name="Fang L."/>
            <person name="Ye C."/>
            <person name="Zhang J."/>
            <person name="Hu W."/>
            <person name="Xu A."/>
            <person name="Ren Y."/>
            <person name="Zhang G."/>
            <person name="Bruford M.W."/>
            <person name="Li Q."/>
            <person name="Ma L."/>
            <person name="Guo Y."/>
            <person name="An N."/>
            <person name="Hu Y."/>
            <person name="Zheng Y."/>
            <person name="Shi Y."/>
            <person name="Li Z."/>
            <person name="Liu Q."/>
            <person name="Chen Y."/>
            <person name="Zhao J."/>
            <person name="Qu N."/>
            <person name="Zhao S."/>
            <person name="Tian F."/>
            <person name="Wang X."/>
            <person name="Wang H."/>
            <person name="Xu L."/>
            <person name="Liu X."/>
            <person name="Vinar T."/>
            <person name="Wang Y."/>
            <person name="Lam T.W."/>
            <person name="Yiu S.M."/>
            <person name="Liu S."/>
            <person name="Zhang H."/>
            <person name="Li D."/>
            <person name="Huang Y."/>
            <person name="Wang X."/>
            <person name="Yang G."/>
            <person name="Jiang Z."/>
            <person name="Wang J."/>
            <person name="Qin N."/>
            <person name="Li L."/>
            <person name="Li J."/>
            <person name="Bolund L."/>
            <person name="Kristiansen K."/>
            <person name="Wong G.K."/>
            <person name="Olson M."/>
            <person name="Zhang X."/>
            <person name="Li S."/>
            <person name="Yang H."/>
            <person name="Wang J."/>
            <person name="Wang J."/>
        </authorList>
    </citation>
    <scope>NUCLEOTIDE SEQUENCE [LARGE SCALE GENOMIC DNA]</scope>
</reference>
<evidence type="ECO:0000256" key="1">
    <source>
        <dbReference type="ARBA" id="ARBA00004245"/>
    </source>
</evidence>
<keyword evidence="11" id="KW-0206">Cytoskeleton</keyword>
<dbReference type="GO" id="GO:0007417">
    <property type="term" value="P:central nervous system development"/>
    <property type="evidence" value="ECO:0007669"/>
    <property type="project" value="TreeGrafter"/>
</dbReference>
<comment type="function">
    <text evidence="12 14">Calcium-regulated, actin-modulating protein that binds to the plus (or barbed) ends of actin monomers or filaments, preventing monomer exchange (end-blocking or capping). It can promote the assembly of monomers into filaments (nucleation) as well as sever filaments already formed. Plays a role in ciliogenesis.</text>
</comment>
<keyword evidence="6" id="KW-0479">Metal-binding</keyword>
<evidence type="ECO:0000259" key="15">
    <source>
        <dbReference type="Pfam" id="PF00626"/>
    </source>
</evidence>
<dbReference type="SUPFAM" id="SSF55753">
    <property type="entry name" value="Actin depolymerizing proteins"/>
    <property type="match status" value="1"/>
</dbReference>
<keyword evidence="5 14" id="KW-0963">Cytoplasm</keyword>
<keyword evidence="17" id="KW-1185">Reference proteome</keyword>
<dbReference type="PANTHER" id="PTHR11977:SF29">
    <property type="entry name" value="GELSOLIN"/>
    <property type="match status" value="1"/>
</dbReference>
<dbReference type="PANTHER" id="PTHR11977">
    <property type="entry name" value="VILLIN"/>
    <property type="match status" value="1"/>
</dbReference>
<dbReference type="GO" id="GO:0008154">
    <property type="term" value="P:actin polymerization or depolymerization"/>
    <property type="evidence" value="ECO:0007669"/>
    <property type="project" value="TreeGrafter"/>
</dbReference>
<evidence type="ECO:0000313" key="17">
    <source>
        <dbReference type="Proteomes" id="UP000008912"/>
    </source>
</evidence>
<dbReference type="InterPro" id="IPR029006">
    <property type="entry name" value="ADF-H/Gelsolin-like_dom_sf"/>
</dbReference>
<evidence type="ECO:0000256" key="2">
    <source>
        <dbReference type="ARBA" id="ARBA00008418"/>
    </source>
</evidence>
<dbReference type="Ensembl" id="ENSAMET00000049340.1">
    <property type="protein sequence ID" value="ENSAMEP00000026222.1"/>
    <property type="gene ID" value="ENSAMEG00000025325.1"/>
</dbReference>
<evidence type="ECO:0000256" key="9">
    <source>
        <dbReference type="ARBA" id="ARBA00022837"/>
    </source>
</evidence>
<organism evidence="16 17">
    <name type="scientific">Ailuropoda melanoleuca</name>
    <name type="common">Giant panda</name>
    <dbReference type="NCBI Taxonomy" id="9646"/>
    <lineage>
        <taxon>Eukaryota</taxon>
        <taxon>Metazoa</taxon>
        <taxon>Chordata</taxon>
        <taxon>Craniata</taxon>
        <taxon>Vertebrata</taxon>
        <taxon>Euteleostomi</taxon>
        <taxon>Mammalia</taxon>
        <taxon>Eutheria</taxon>
        <taxon>Laurasiatheria</taxon>
        <taxon>Carnivora</taxon>
        <taxon>Caniformia</taxon>
        <taxon>Ursidae</taxon>
        <taxon>Ailuropoda</taxon>
    </lineage>
</organism>
<dbReference type="GeneTree" id="ENSGT00940000155591"/>
<accession>A0A7N5JJE9</accession>
<evidence type="ECO:0000256" key="10">
    <source>
        <dbReference type="ARBA" id="ARBA00023203"/>
    </source>
</evidence>
<sequence>MRRRLGFMVEHAEFLKAGKEPGLQIWRIENFDLVPVPRNLYGDFFMGDAYVILNTIRQRNGNLQYDLHFWLGNECRLKYKAGGVASGFRHVVPNEVTVQR</sequence>
<dbReference type="InterPro" id="IPR007123">
    <property type="entry name" value="Gelsolin-like_dom"/>
</dbReference>
<evidence type="ECO:0000256" key="13">
    <source>
        <dbReference type="ARBA" id="ARBA00046794"/>
    </source>
</evidence>
<feature type="domain" description="Gelsolin-like" evidence="15">
    <location>
        <begin position="30"/>
        <end position="84"/>
    </location>
</feature>
<evidence type="ECO:0000256" key="5">
    <source>
        <dbReference type="ARBA" id="ARBA00022490"/>
    </source>
</evidence>
<keyword evidence="9" id="KW-0106">Calcium</keyword>
<evidence type="ECO:0000313" key="16">
    <source>
        <dbReference type="Ensembl" id="ENSAMEP00000026222.1"/>
    </source>
</evidence>
<dbReference type="GO" id="GO:0005615">
    <property type="term" value="C:extracellular space"/>
    <property type="evidence" value="ECO:0007669"/>
    <property type="project" value="TreeGrafter"/>
</dbReference>
<dbReference type="GO" id="GO:0060271">
    <property type="term" value="P:cilium assembly"/>
    <property type="evidence" value="ECO:0007669"/>
    <property type="project" value="UniProtKB-UniRule"/>
</dbReference>
<comment type="similarity">
    <text evidence="2 14">Belongs to the villin/gelsolin family.</text>
</comment>
<proteinExistence type="inferred from homology"/>
<dbReference type="GO" id="GO:0051015">
    <property type="term" value="F:actin filament binding"/>
    <property type="evidence" value="ECO:0007669"/>
    <property type="project" value="UniProtKB-UniRule"/>
</dbReference>
<dbReference type="Gene3D" id="3.40.20.10">
    <property type="entry name" value="Severin"/>
    <property type="match status" value="1"/>
</dbReference>
<comment type="subunit">
    <text evidence="13">Binds to actin and to fibronectin. Identified in a complex composed of ACTA1, COBL, GSN and TMSB4X. Interacts with the inactive form of EIF2AK2/PKR. Interacts with FLII.</text>
</comment>
<keyword evidence="7" id="KW-0677">Repeat</keyword>
<dbReference type="Proteomes" id="UP000008912">
    <property type="component" value="Unassembled WGS sequence"/>
</dbReference>
<evidence type="ECO:0000256" key="6">
    <source>
        <dbReference type="ARBA" id="ARBA00022723"/>
    </source>
</evidence>
<reference evidence="16" key="2">
    <citation type="submission" date="2025-08" db="UniProtKB">
        <authorList>
            <consortium name="Ensembl"/>
        </authorList>
    </citation>
    <scope>IDENTIFICATION</scope>
</reference>
<evidence type="ECO:0000256" key="7">
    <source>
        <dbReference type="ARBA" id="ARBA00022737"/>
    </source>
</evidence>
<protein>
    <recommendedName>
        <fullName evidence="3 14">Gelsolin</fullName>
        <shortName evidence="14">ADF</shortName>
    </recommendedName>
    <alternativeName>
        <fullName evidence="14">Actin-depolymerizing factor</fullName>
    </alternativeName>
</protein>
<keyword evidence="8" id="KW-0970">Cilium biogenesis/degradation</keyword>
<dbReference type="Pfam" id="PF00626">
    <property type="entry name" value="Gelsolin"/>
    <property type="match status" value="1"/>
</dbReference>
<evidence type="ECO:0000256" key="8">
    <source>
        <dbReference type="ARBA" id="ARBA00022794"/>
    </source>
</evidence>
<dbReference type="GO" id="GO:0005546">
    <property type="term" value="F:phosphatidylinositol-4,5-bisphosphate binding"/>
    <property type="evidence" value="ECO:0007669"/>
    <property type="project" value="TreeGrafter"/>
</dbReference>
<reference evidence="16" key="3">
    <citation type="submission" date="2025-09" db="UniProtKB">
        <authorList>
            <consortium name="Ensembl"/>
        </authorList>
    </citation>
    <scope>IDENTIFICATION</scope>
</reference>